<protein>
    <submittedName>
        <fullName evidence="2">Uncharacterized protein</fullName>
    </submittedName>
</protein>
<sequence length="316" mass="35849">MLENVRHLEPATNRCKSTSPGQHRSRQKRTRTRETFTEDVAENVRHLQPATNRCKSTSPAQHRSRQKRTRTRETFTEVMLENVRHLEPATSRCKSTLPAEQRSRQERTRTREIFTEDALEIVRHLQPATEQCRPTSPAQHRGRKKRARTRKIFTGATLENVRHLEPATNRCTSTSLAQRQGRTYGPVLVNISPMLRAKTCGTTTPPRLCTSLRRLRNARVANNVSVLVATSPSTGHHTYNGLHHRAAPADEVSHFVSAHTDGQYRASIDLRAAFGSSRRGKRWATFLVLSVARTSRLLTSTAHFCRVCRGGRCPLQ</sequence>
<reference evidence="2" key="1">
    <citation type="journal article" date="2017" name="Parasit. Vectors">
        <title>Sialotranscriptomics of Rhipicephalus zambeziensis reveals intricate expression profiles of secretory proteins and suggests tight temporal transcriptional regulation during blood-feeding.</title>
        <authorList>
            <person name="de Castro M.H."/>
            <person name="de Klerk D."/>
            <person name="Pienaar R."/>
            <person name="Rees D.J.G."/>
            <person name="Mans B.J."/>
        </authorList>
    </citation>
    <scope>NUCLEOTIDE SEQUENCE</scope>
    <source>
        <tissue evidence="2">Salivary glands</tissue>
    </source>
</reference>
<organism evidence="2">
    <name type="scientific">Rhipicephalus zambeziensis</name>
    <dbReference type="NCBI Taxonomy" id="60191"/>
    <lineage>
        <taxon>Eukaryota</taxon>
        <taxon>Metazoa</taxon>
        <taxon>Ecdysozoa</taxon>
        <taxon>Arthropoda</taxon>
        <taxon>Chelicerata</taxon>
        <taxon>Arachnida</taxon>
        <taxon>Acari</taxon>
        <taxon>Parasitiformes</taxon>
        <taxon>Ixodida</taxon>
        <taxon>Ixodoidea</taxon>
        <taxon>Ixodidae</taxon>
        <taxon>Rhipicephalinae</taxon>
        <taxon>Rhipicephalus</taxon>
        <taxon>Rhipicephalus</taxon>
    </lineage>
</organism>
<feature type="region of interest" description="Disordered" evidence="1">
    <location>
        <begin position="129"/>
        <end position="148"/>
    </location>
</feature>
<dbReference type="EMBL" id="GFPF01002026">
    <property type="protein sequence ID" value="MAA13172.1"/>
    <property type="molecule type" value="Transcribed_RNA"/>
</dbReference>
<dbReference type="AlphaFoldDB" id="A0A224YH93"/>
<feature type="region of interest" description="Disordered" evidence="1">
    <location>
        <begin position="48"/>
        <end position="70"/>
    </location>
</feature>
<accession>A0A224YH93</accession>
<feature type="region of interest" description="Disordered" evidence="1">
    <location>
        <begin position="1"/>
        <end position="36"/>
    </location>
</feature>
<proteinExistence type="predicted"/>
<name>A0A224YH93_9ACAR</name>
<evidence type="ECO:0000256" key="1">
    <source>
        <dbReference type="SAM" id="MobiDB-lite"/>
    </source>
</evidence>
<feature type="compositionally biased region" description="Polar residues" evidence="1">
    <location>
        <begin position="129"/>
        <end position="138"/>
    </location>
</feature>
<feature type="compositionally biased region" description="Polar residues" evidence="1">
    <location>
        <begin position="49"/>
        <end position="61"/>
    </location>
</feature>
<evidence type="ECO:0000313" key="2">
    <source>
        <dbReference type="EMBL" id="MAA13172.1"/>
    </source>
</evidence>